<dbReference type="Proteomes" id="UP000772434">
    <property type="component" value="Unassembled WGS sequence"/>
</dbReference>
<comment type="caution">
    <text evidence="1">The sequence shown here is derived from an EMBL/GenBank/DDBJ whole genome shotgun (WGS) entry which is preliminary data.</text>
</comment>
<dbReference type="EMBL" id="JADNRY010000010">
    <property type="protein sequence ID" value="KAF9075158.1"/>
    <property type="molecule type" value="Genomic_DNA"/>
</dbReference>
<evidence type="ECO:0000313" key="1">
    <source>
        <dbReference type="EMBL" id="KAF9075158.1"/>
    </source>
</evidence>
<gene>
    <name evidence="1" type="ORF">BDP27DRAFT_35606</name>
</gene>
<organism evidence="1 2">
    <name type="scientific">Rhodocollybia butyracea</name>
    <dbReference type="NCBI Taxonomy" id="206335"/>
    <lineage>
        <taxon>Eukaryota</taxon>
        <taxon>Fungi</taxon>
        <taxon>Dikarya</taxon>
        <taxon>Basidiomycota</taxon>
        <taxon>Agaricomycotina</taxon>
        <taxon>Agaricomycetes</taxon>
        <taxon>Agaricomycetidae</taxon>
        <taxon>Agaricales</taxon>
        <taxon>Marasmiineae</taxon>
        <taxon>Omphalotaceae</taxon>
        <taxon>Rhodocollybia</taxon>
    </lineage>
</organism>
<keyword evidence="2" id="KW-1185">Reference proteome</keyword>
<reference evidence="1" key="1">
    <citation type="submission" date="2020-11" db="EMBL/GenBank/DDBJ databases">
        <authorList>
            <consortium name="DOE Joint Genome Institute"/>
            <person name="Ahrendt S."/>
            <person name="Riley R."/>
            <person name="Andreopoulos W."/>
            <person name="Labutti K."/>
            <person name="Pangilinan J."/>
            <person name="Ruiz-Duenas F.J."/>
            <person name="Barrasa J.M."/>
            <person name="Sanchez-Garcia M."/>
            <person name="Camarero S."/>
            <person name="Miyauchi S."/>
            <person name="Serrano A."/>
            <person name="Linde D."/>
            <person name="Babiker R."/>
            <person name="Drula E."/>
            <person name="Ayuso-Fernandez I."/>
            <person name="Pacheco R."/>
            <person name="Padilla G."/>
            <person name="Ferreira P."/>
            <person name="Barriuso J."/>
            <person name="Kellner H."/>
            <person name="Castanera R."/>
            <person name="Alfaro M."/>
            <person name="Ramirez L."/>
            <person name="Pisabarro A.G."/>
            <person name="Kuo A."/>
            <person name="Tritt A."/>
            <person name="Lipzen A."/>
            <person name="He G."/>
            <person name="Yan M."/>
            <person name="Ng V."/>
            <person name="Cullen D."/>
            <person name="Martin F."/>
            <person name="Rosso M.-N."/>
            <person name="Henrissat B."/>
            <person name="Hibbett D."/>
            <person name="Martinez A.T."/>
            <person name="Grigoriev I.V."/>
        </authorList>
    </citation>
    <scope>NUCLEOTIDE SEQUENCE</scope>
    <source>
        <strain evidence="1">AH 40177</strain>
    </source>
</reference>
<dbReference type="OrthoDB" id="3066241at2759"/>
<protein>
    <submittedName>
        <fullName evidence="1">Uncharacterized protein</fullName>
    </submittedName>
</protein>
<proteinExistence type="predicted"/>
<sequence>MLLMLNEHERHELIRASSLSPIKKVSVKNKLKTMQPVVHVKPGISECEVRQYLAKLYRCEHHRQTVLTRVPPALLKLFNRKHIESLIPVAILLGMKTDHEYCDVFGFDEAGWDEILSENQMLLSPVQKAVLKSAFKTAMCD</sequence>
<evidence type="ECO:0000313" key="2">
    <source>
        <dbReference type="Proteomes" id="UP000772434"/>
    </source>
</evidence>
<accession>A0A9P5Q496</accession>
<dbReference type="AlphaFoldDB" id="A0A9P5Q496"/>
<name>A0A9P5Q496_9AGAR</name>